<evidence type="ECO:0000256" key="5">
    <source>
        <dbReference type="ARBA" id="ARBA00023136"/>
    </source>
</evidence>
<feature type="transmembrane region" description="Helical" evidence="6">
    <location>
        <begin position="290"/>
        <end position="314"/>
    </location>
</feature>
<dbReference type="EMBL" id="JBHTMU010000028">
    <property type="protein sequence ID" value="MFD1343640.1"/>
    <property type="molecule type" value="Genomic_DNA"/>
</dbReference>
<protein>
    <submittedName>
        <fullName evidence="8">RND family transporter</fullName>
    </submittedName>
</protein>
<feature type="transmembrane region" description="Helical" evidence="6">
    <location>
        <begin position="362"/>
        <end position="387"/>
    </location>
</feature>
<evidence type="ECO:0000256" key="3">
    <source>
        <dbReference type="ARBA" id="ARBA00022692"/>
    </source>
</evidence>
<evidence type="ECO:0000256" key="1">
    <source>
        <dbReference type="ARBA" id="ARBA00004651"/>
    </source>
</evidence>
<feature type="domain" description="SSD" evidence="7">
    <location>
        <begin position="262"/>
        <end position="389"/>
    </location>
</feature>
<dbReference type="RefSeq" id="WP_386804767.1">
    <property type="nucleotide sequence ID" value="NZ_JBHTMU010000028.1"/>
</dbReference>
<feature type="transmembrane region" description="Helical" evidence="6">
    <location>
        <begin position="788"/>
        <end position="807"/>
    </location>
</feature>
<feature type="transmembrane region" description="Helical" evidence="6">
    <location>
        <begin position="418"/>
        <end position="437"/>
    </location>
</feature>
<evidence type="ECO:0000256" key="2">
    <source>
        <dbReference type="ARBA" id="ARBA00022475"/>
    </source>
</evidence>
<organism evidence="8 9">
    <name type="scientific">Litorisediminicola beolgyonensis</name>
    <dbReference type="NCBI Taxonomy" id="1173614"/>
    <lineage>
        <taxon>Bacteria</taxon>
        <taxon>Pseudomonadati</taxon>
        <taxon>Pseudomonadota</taxon>
        <taxon>Alphaproteobacteria</taxon>
        <taxon>Rhodobacterales</taxon>
        <taxon>Paracoccaceae</taxon>
        <taxon>Litorisediminicola</taxon>
    </lineage>
</organism>
<feature type="transmembrane region" description="Helical" evidence="6">
    <location>
        <begin position="739"/>
        <end position="757"/>
    </location>
</feature>
<name>A0ABW3ZKG3_9RHOB</name>
<evidence type="ECO:0000313" key="8">
    <source>
        <dbReference type="EMBL" id="MFD1343640.1"/>
    </source>
</evidence>
<feature type="transmembrane region" description="Helical" evidence="6">
    <location>
        <begin position="335"/>
        <end position="356"/>
    </location>
</feature>
<dbReference type="InterPro" id="IPR050545">
    <property type="entry name" value="Mycobact_MmpL"/>
</dbReference>
<dbReference type="SUPFAM" id="SSF82866">
    <property type="entry name" value="Multidrug efflux transporter AcrB transmembrane domain"/>
    <property type="match status" value="2"/>
</dbReference>
<feature type="transmembrane region" description="Helical" evidence="6">
    <location>
        <begin position="14"/>
        <end position="35"/>
    </location>
</feature>
<keyword evidence="3 6" id="KW-0812">Transmembrane</keyword>
<feature type="transmembrane region" description="Helical" evidence="6">
    <location>
        <begin position="683"/>
        <end position="702"/>
    </location>
</feature>
<feature type="transmembrane region" description="Helical" evidence="6">
    <location>
        <begin position="709"/>
        <end position="733"/>
    </location>
</feature>
<evidence type="ECO:0000313" key="9">
    <source>
        <dbReference type="Proteomes" id="UP001597135"/>
    </source>
</evidence>
<feature type="transmembrane region" description="Helical" evidence="6">
    <location>
        <begin position="813"/>
        <end position="838"/>
    </location>
</feature>
<keyword evidence="5 6" id="KW-0472">Membrane</keyword>
<evidence type="ECO:0000256" key="6">
    <source>
        <dbReference type="SAM" id="Phobius"/>
    </source>
</evidence>
<comment type="subcellular location">
    <subcellularLocation>
        <location evidence="1">Cell membrane</location>
        <topology evidence="1">Multi-pass membrane protein</topology>
    </subcellularLocation>
</comment>
<dbReference type="Proteomes" id="UP001597135">
    <property type="component" value="Unassembled WGS sequence"/>
</dbReference>
<proteinExistence type="predicted"/>
<feature type="transmembrane region" description="Helical" evidence="6">
    <location>
        <begin position="234"/>
        <end position="256"/>
    </location>
</feature>
<dbReference type="InterPro" id="IPR000731">
    <property type="entry name" value="SSD"/>
</dbReference>
<gene>
    <name evidence="8" type="ORF">ACFQ4E_14510</name>
</gene>
<evidence type="ECO:0000256" key="4">
    <source>
        <dbReference type="ARBA" id="ARBA00022989"/>
    </source>
</evidence>
<evidence type="ECO:0000259" key="7">
    <source>
        <dbReference type="PROSITE" id="PS50156"/>
    </source>
</evidence>
<keyword evidence="9" id="KW-1185">Reference proteome</keyword>
<dbReference type="Pfam" id="PF03176">
    <property type="entry name" value="MMPL"/>
    <property type="match status" value="2"/>
</dbReference>
<feature type="transmembrane region" description="Helical" evidence="6">
    <location>
        <begin position="263"/>
        <end position="284"/>
    </location>
</feature>
<dbReference type="InterPro" id="IPR004869">
    <property type="entry name" value="MMPL_dom"/>
</dbReference>
<dbReference type="PROSITE" id="PS50156">
    <property type="entry name" value="SSD"/>
    <property type="match status" value="1"/>
</dbReference>
<accession>A0ABW3ZKG3</accession>
<comment type="caution">
    <text evidence="8">The sequence shown here is derived from an EMBL/GenBank/DDBJ whole genome shotgun (WGS) entry which is preliminary data.</text>
</comment>
<dbReference type="Gene3D" id="1.20.1640.10">
    <property type="entry name" value="Multidrug efflux transporter AcrB transmembrane domain"/>
    <property type="match status" value="2"/>
</dbReference>
<sequence length="857" mass="94323">MNPLSEFGVARPKAVFWATGLACLFLFIAVLAPTLSPTVARLMHPLTIDTDPENMLPETEEVRVFHNDMKAQFGLYDFIVVGIVNETRPEGVFTPGSLADIHALSEFAFDQTWTDAEDNPRGVVRVDVIAPSAVDNIEQAGLGAVSFEWLMEEPPATQAEASAVAAKAQRIPLYDDTLVSGDGRSMALYLPIYQKRDSYRIAQALRGKIATFENGDDYHITGLTIAQDQFGVEMFIQMAISAPLAMLLIFALMWYFFRNVKLIVAPMIVAMASVLMTMGLLIVTGNTIHIMASMIPVFIMPIAVLDAVHVLSEFHDRYYRLRDRYETIRQVMVELWRPMLFTSLTTSVGFASLALADIPPVQVFGIFVAIGVMLAWLLTMTLVPAYIMCMSAESLAGLGRSEGKTTALPKLGMAAYRGAKAIVLVTVALYAVAYVGITQIRINDNPVKWFQPEHPIRVADRTLNAAFGGTYMAYLALEAEGAAAKVTAEDLAELDDDVRSELLAAGDLQAMRMLAETRRDEAADDADYTAWDSALIALDVAEQRGEVFKYPALLTWMADLQADLGESALVGKSNGLNEIIKTVHRELLLGEEEEYRIPDSAEAVAQTLITFQSSHRPNDLWHFVTPDYRSSAIWLQLTSGDNRDMQSVVDRVETWVEENPPPTALSHDWFGLTYINVVWQQKMVSGMLTAFASSFVVVLVMLTVLYRSLLWAVLSMIPLTMSIGVMYGLLGFVGKDYDMPIAVLSSLSLGLAVDYAIHFMARSRKIVGRTGSWRTAIPVVFGEPGRAIFRNVIVVGVGFTPLIFAPLTPYQTVGVFISMILLISGIASLVILPALVTLCQKWLFRTRTSPAATGETA</sequence>
<dbReference type="PANTHER" id="PTHR33406">
    <property type="entry name" value="MEMBRANE PROTEIN MJ1562-RELATED"/>
    <property type="match status" value="1"/>
</dbReference>
<dbReference type="PANTHER" id="PTHR33406:SF13">
    <property type="entry name" value="MEMBRANE PROTEIN YDFJ"/>
    <property type="match status" value="1"/>
</dbReference>
<keyword evidence="4 6" id="KW-1133">Transmembrane helix</keyword>
<keyword evidence="2" id="KW-1003">Cell membrane</keyword>
<reference evidence="9" key="1">
    <citation type="journal article" date="2019" name="Int. J. Syst. Evol. Microbiol.">
        <title>The Global Catalogue of Microorganisms (GCM) 10K type strain sequencing project: providing services to taxonomists for standard genome sequencing and annotation.</title>
        <authorList>
            <consortium name="The Broad Institute Genomics Platform"/>
            <consortium name="The Broad Institute Genome Sequencing Center for Infectious Disease"/>
            <person name="Wu L."/>
            <person name="Ma J."/>
        </authorList>
    </citation>
    <scope>NUCLEOTIDE SEQUENCE [LARGE SCALE GENOMIC DNA]</scope>
    <source>
        <strain evidence="9">CCUG 62953</strain>
    </source>
</reference>